<accession>A0ABW6LEJ8</accession>
<dbReference type="SUPFAM" id="SSF55424">
    <property type="entry name" value="FAD/NAD-linked reductases, dimerisation (C-terminal) domain"/>
    <property type="match status" value="1"/>
</dbReference>
<gene>
    <name evidence="3" type="ORF">ACFYM3_19960</name>
</gene>
<organism evidence="3 4">
    <name type="scientific">Streptomyces massasporeus</name>
    <dbReference type="NCBI Taxonomy" id="67324"/>
    <lineage>
        <taxon>Bacteria</taxon>
        <taxon>Bacillati</taxon>
        <taxon>Actinomycetota</taxon>
        <taxon>Actinomycetes</taxon>
        <taxon>Kitasatosporales</taxon>
        <taxon>Streptomycetaceae</taxon>
        <taxon>Streptomyces</taxon>
    </lineage>
</organism>
<dbReference type="EMBL" id="JBIAFP010000011">
    <property type="protein sequence ID" value="MFE9226868.1"/>
    <property type="molecule type" value="Genomic_DNA"/>
</dbReference>
<evidence type="ECO:0000256" key="1">
    <source>
        <dbReference type="SAM" id="MobiDB-lite"/>
    </source>
</evidence>
<evidence type="ECO:0000259" key="2">
    <source>
        <dbReference type="Pfam" id="PF14759"/>
    </source>
</evidence>
<feature type="compositionally biased region" description="Low complexity" evidence="1">
    <location>
        <begin position="1"/>
        <end position="11"/>
    </location>
</feature>
<dbReference type="InterPro" id="IPR028202">
    <property type="entry name" value="Reductase_C"/>
</dbReference>
<dbReference type="RefSeq" id="WP_358279563.1">
    <property type="nucleotide sequence ID" value="NZ_JBEYGJ010000006.1"/>
</dbReference>
<protein>
    <submittedName>
        <fullName evidence="3">Oxidoreductase C-terminal domain-containing protein</fullName>
    </submittedName>
</protein>
<comment type="caution">
    <text evidence="3">The sequence shown here is derived from an EMBL/GenBank/DDBJ whole genome shotgun (WGS) entry which is preliminary data.</text>
</comment>
<feature type="domain" description="Reductase C-terminal" evidence="2">
    <location>
        <begin position="23"/>
        <end position="64"/>
    </location>
</feature>
<dbReference type="Gene3D" id="3.30.390.30">
    <property type="match status" value="1"/>
</dbReference>
<evidence type="ECO:0000313" key="3">
    <source>
        <dbReference type="EMBL" id="MFE9226868.1"/>
    </source>
</evidence>
<dbReference type="InterPro" id="IPR016156">
    <property type="entry name" value="FAD/NAD-linked_Rdtase_dimer_sf"/>
</dbReference>
<feature type="compositionally biased region" description="Low complexity" evidence="1">
    <location>
        <begin position="73"/>
        <end position="83"/>
    </location>
</feature>
<sequence length="101" mass="10607">MAAARNLPAAPEARRPFPPVPSFWSDQYGTRIRAYGLLRGHDEAAVMEGDFAERRFLAAYRRGGPADRRAGDGRAAQGGARPAAGRRRRSGPAGCGGAAAG</sequence>
<feature type="region of interest" description="Disordered" evidence="1">
    <location>
        <begin position="63"/>
        <end position="101"/>
    </location>
</feature>
<keyword evidence="4" id="KW-1185">Reference proteome</keyword>
<reference evidence="3 4" key="1">
    <citation type="submission" date="2024-10" db="EMBL/GenBank/DDBJ databases">
        <title>The Natural Products Discovery Center: Release of the First 8490 Sequenced Strains for Exploring Actinobacteria Biosynthetic Diversity.</title>
        <authorList>
            <person name="Kalkreuter E."/>
            <person name="Kautsar S.A."/>
            <person name="Yang D."/>
            <person name="Bader C.D."/>
            <person name="Teijaro C.N."/>
            <person name="Fluegel L."/>
            <person name="Davis C.M."/>
            <person name="Simpson J.R."/>
            <person name="Lauterbach L."/>
            <person name="Steele A.D."/>
            <person name="Gui C."/>
            <person name="Meng S."/>
            <person name="Li G."/>
            <person name="Viehrig K."/>
            <person name="Ye F."/>
            <person name="Su P."/>
            <person name="Kiefer A.F."/>
            <person name="Nichols A."/>
            <person name="Cepeda A.J."/>
            <person name="Yan W."/>
            <person name="Fan B."/>
            <person name="Jiang Y."/>
            <person name="Adhikari A."/>
            <person name="Zheng C.-J."/>
            <person name="Schuster L."/>
            <person name="Cowan T.M."/>
            <person name="Smanski M.J."/>
            <person name="Chevrette M.G."/>
            <person name="De Carvalho L.P.S."/>
            <person name="Shen B."/>
        </authorList>
    </citation>
    <scope>NUCLEOTIDE SEQUENCE [LARGE SCALE GENOMIC DNA]</scope>
    <source>
        <strain evidence="3 4">NPDC007066</strain>
    </source>
</reference>
<name>A0ABW6LEJ8_9ACTN</name>
<proteinExistence type="predicted"/>
<dbReference type="Proteomes" id="UP001601288">
    <property type="component" value="Unassembled WGS sequence"/>
</dbReference>
<feature type="region of interest" description="Disordered" evidence="1">
    <location>
        <begin position="1"/>
        <end position="22"/>
    </location>
</feature>
<evidence type="ECO:0000313" key="4">
    <source>
        <dbReference type="Proteomes" id="UP001601288"/>
    </source>
</evidence>
<dbReference type="Pfam" id="PF14759">
    <property type="entry name" value="Reductase_C"/>
    <property type="match status" value="1"/>
</dbReference>